<keyword evidence="3" id="KW-1185">Reference proteome</keyword>
<organism evidence="1 3">
    <name type="scientific">Didymodactylos carnosus</name>
    <dbReference type="NCBI Taxonomy" id="1234261"/>
    <lineage>
        <taxon>Eukaryota</taxon>
        <taxon>Metazoa</taxon>
        <taxon>Spiralia</taxon>
        <taxon>Gnathifera</taxon>
        <taxon>Rotifera</taxon>
        <taxon>Eurotatoria</taxon>
        <taxon>Bdelloidea</taxon>
        <taxon>Philodinida</taxon>
        <taxon>Philodinidae</taxon>
        <taxon>Didymodactylos</taxon>
    </lineage>
</organism>
<evidence type="ECO:0000313" key="1">
    <source>
        <dbReference type="EMBL" id="CAF1605355.1"/>
    </source>
</evidence>
<dbReference type="EMBL" id="CAJNOQ010036730">
    <property type="protein sequence ID" value="CAF1605355.1"/>
    <property type="molecule type" value="Genomic_DNA"/>
</dbReference>
<dbReference type="EMBL" id="CAJOBC010103293">
    <property type="protein sequence ID" value="CAF4484861.1"/>
    <property type="molecule type" value="Genomic_DNA"/>
</dbReference>
<feature type="non-terminal residue" evidence="1">
    <location>
        <position position="1"/>
    </location>
</feature>
<name>A0A816BAZ5_9BILA</name>
<reference evidence="1" key="1">
    <citation type="submission" date="2021-02" db="EMBL/GenBank/DDBJ databases">
        <authorList>
            <person name="Nowell W R."/>
        </authorList>
    </citation>
    <scope>NUCLEOTIDE SEQUENCE</scope>
</reference>
<comment type="caution">
    <text evidence="1">The sequence shown here is derived from an EMBL/GenBank/DDBJ whole genome shotgun (WGS) entry which is preliminary data.</text>
</comment>
<dbReference type="Proteomes" id="UP000663829">
    <property type="component" value="Unassembled WGS sequence"/>
</dbReference>
<dbReference type="AlphaFoldDB" id="A0A816BAZ5"/>
<evidence type="ECO:0000313" key="2">
    <source>
        <dbReference type="EMBL" id="CAF4484861.1"/>
    </source>
</evidence>
<protein>
    <submittedName>
        <fullName evidence="1">Uncharacterized protein</fullName>
    </submittedName>
</protein>
<evidence type="ECO:0000313" key="3">
    <source>
        <dbReference type="Proteomes" id="UP000663829"/>
    </source>
</evidence>
<accession>A0A816BAZ5</accession>
<sequence>TERKSVLLLAKPVITMQSTANAENNGTTVYVTINGDQGRIFEGSVTIRPDATQTCSEKNVNCGSICGPTLTNVIGIYNIQQ</sequence>
<gene>
    <name evidence="1" type="ORF">GPM918_LOCUS42717</name>
    <name evidence="2" type="ORF">SRO942_LOCUS44023</name>
</gene>
<dbReference type="Proteomes" id="UP000681722">
    <property type="component" value="Unassembled WGS sequence"/>
</dbReference>
<proteinExistence type="predicted"/>